<sequence>MKPKAIRDVPGLFQFPDFITEDEEGLLLQSLDTGNKWQLSSFNGECMTQRWGVVTDLKRRSVRPCSIERGEEDLPSFLRAIIEKWINRCEVIAQFHPNEANANSYEKHKGHSLAAHFDDRFLSGDILVNLSLGADCHMTFARKDKIKVLVPRRSLQVVTGRARFEHTHGIDLDDFHGPRRVSITFRRAKLTCT</sequence>
<dbReference type="GO" id="GO:0016491">
    <property type="term" value="F:oxidoreductase activity"/>
    <property type="evidence" value="ECO:0007669"/>
    <property type="project" value="TreeGrafter"/>
</dbReference>
<dbReference type="PANTHER" id="PTHR12463:SF1">
    <property type="entry name" value="2-OXOGLUTARATE AND FE-DEPENDENT OXYGENASE FAMILY PROTEIN"/>
    <property type="match status" value="1"/>
</dbReference>
<reference evidence="2" key="1">
    <citation type="submission" date="2021-01" db="EMBL/GenBank/DDBJ databases">
        <authorList>
            <person name="Corre E."/>
            <person name="Pelletier E."/>
            <person name="Niang G."/>
            <person name="Scheremetjew M."/>
            <person name="Finn R."/>
            <person name="Kale V."/>
            <person name="Holt S."/>
            <person name="Cochrane G."/>
            <person name="Meng A."/>
            <person name="Brown T."/>
            <person name="Cohen L."/>
        </authorList>
    </citation>
    <scope>NUCLEOTIDE SEQUENCE</scope>
    <source>
        <strain evidence="2">CCMP 2712</strain>
    </source>
</reference>
<feature type="domain" description="Alpha-ketoglutarate-dependent dioxygenase AlkB-like" evidence="1">
    <location>
        <begin position="15"/>
        <end position="186"/>
    </location>
</feature>
<protein>
    <recommendedName>
        <fullName evidence="1">Alpha-ketoglutarate-dependent dioxygenase AlkB-like domain-containing protein</fullName>
    </recommendedName>
</protein>
<dbReference type="InterPro" id="IPR037151">
    <property type="entry name" value="AlkB-like_sf"/>
</dbReference>
<proteinExistence type="predicted"/>
<dbReference type="EMBL" id="HBKN01041286">
    <property type="protein sequence ID" value="CAE2329428.1"/>
    <property type="molecule type" value="Transcribed_RNA"/>
</dbReference>
<organism evidence="2">
    <name type="scientific">Guillardia theta</name>
    <name type="common">Cryptophyte</name>
    <name type="synonym">Cryptomonas phi</name>
    <dbReference type="NCBI Taxonomy" id="55529"/>
    <lineage>
        <taxon>Eukaryota</taxon>
        <taxon>Cryptophyceae</taxon>
        <taxon>Pyrenomonadales</taxon>
        <taxon>Geminigeraceae</taxon>
        <taxon>Guillardia</taxon>
    </lineage>
</organism>
<dbReference type="Pfam" id="PF13532">
    <property type="entry name" value="2OG-FeII_Oxy_2"/>
    <property type="match status" value="1"/>
</dbReference>
<dbReference type="InterPro" id="IPR027450">
    <property type="entry name" value="AlkB-like"/>
</dbReference>
<name>A0A7S4PBF0_GUITH</name>
<gene>
    <name evidence="2" type="ORF">GTHE00462_LOCUS32269</name>
</gene>
<dbReference type="GO" id="GO:0032451">
    <property type="term" value="F:demethylase activity"/>
    <property type="evidence" value="ECO:0007669"/>
    <property type="project" value="TreeGrafter"/>
</dbReference>
<dbReference type="PANTHER" id="PTHR12463">
    <property type="entry name" value="OXYGENASE-RELATED"/>
    <property type="match status" value="1"/>
</dbReference>
<evidence type="ECO:0000313" key="2">
    <source>
        <dbReference type="EMBL" id="CAE2329428.1"/>
    </source>
</evidence>
<dbReference type="OMA" id="MNTLRPC"/>
<evidence type="ECO:0000259" key="1">
    <source>
        <dbReference type="Pfam" id="PF13532"/>
    </source>
</evidence>
<dbReference type="InterPro" id="IPR032857">
    <property type="entry name" value="ALKBH4"/>
</dbReference>
<dbReference type="AlphaFoldDB" id="A0A7S4PBF0"/>
<dbReference type="GO" id="GO:0070988">
    <property type="term" value="P:demethylation"/>
    <property type="evidence" value="ECO:0007669"/>
    <property type="project" value="InterPro"/>
</dbReference>
<dbReference type="SUPFAM" id="SSF51197">
    <property type="entry name" value="Clavaminate synthase-like"/>
    <property type="match status" value="1"/>
</dbReference>
<accession>A0A7S4PBF0</accession>
<dbReference type="Gene3D" id="2.60.120.590">
    <property type="entry name" value="Alpha-ketoglutarate-dependent dioxygenase AlkB-like"/>
    <property type="match status" value="1"/>
</dbReference>